<dbReference type="VEuPathDB" id="FungiDB:Z517_09005"/>
<protein>
    <recommendedName>
        <fullName evidence="2">FAD/NAD(P)-binding domain-containing protein</fullName>
    </recommendedName>
</protein>
<evidence type="ECO:0000259" key="2">
    <source>
        <dbReference type="Pfam" id="PF07992"/>
    </source>
</evidence>
<feature type="compositionally biased region" description="Basic and acidic residues" evidence="1">
    <location>
        <begin position="352"/>
        <end position="367"/>
    </location>
</feature>
<sequence length="514" mass="54805">MFAKAFLYTKLLGFGLSASFERLCIYISTYIHRLRYKTVPDPRNIVIIGGSFAGYFLAKRLAESVPTGYRVVLIDKHSHFHFTWNFPRATVLAGQEHNAIIPYPDQGPRSVPVGAYVFKQGSVVAIEPGKVILQDGTEIAYEYLAVATGSRSRYPARLDKDGDGDDKANCVRFFQEEQQRIVASKDIVIVGGGAAGVEVASDIKSKYPQKSVTLVHSRENLLNNFGAELHVIAKKALEELGIKLYLGDRVIAGLEGDDSKQIKLRSGNTIQCDLVIQCTGQAPNSALLKSFSPKSVSPSGSILVEKTLQIRDAPRNMFALGDVIDLPGPKMGRPASMQGFLVAENIVRTIRADQKNRKRRNATDADTNKTTNGVASSPAVKLKEYTPTMVDSSIELTLGLGKSVMFISDGHKNTSISRKMPDDALHAAQMWKIMDATPYDDPSDKNVNQTGVATSTTTPTTATAAAAAAAAPAASSSLSFSSQTAELSPAAAATAAAAAAAGVAGVGVPVAAKV</sequence>
<feature type="region of interest" description="Disordered" evidence="1">
    <location>
        <begin position="352"/>
        <end position="375"/>
    </location>
</feature>
<dbReference type="GO" id="GO:0050660">
    <property type="term" value="F:flavin adenine dinucleotide binding"/>
    <property type="evidence" value="ECO:0007669"/>
    <property type="project" value="TreeGrafter"/>
</dbReference>
<dbReference type="RefSeq" id="XP_013280369.1">
    <property type="nucleotide sequence ID" value="XM_013424915.1"/>
</dbReference>
<reference evidence="3 4" key="1">
    <citation type="submission" date="2015-01" db="EMBL/GenBank/DDBJ databases">
        <title>The Genome Sequence of Fonsecaea pedrosoi CBS 271.37.</title>
        <authorList>
            <consortium name="The Broad Institute Genomics Platform"/>
            <person name="Cuomo C."/>
            <person name="de Hoog S."/>
            <person name="Gorbushina A."/>
            <person name="Stielow B."/>
            <person name="Teixiera M."/>
            <person name="Abouelleil A."/>
            <person name="Chapman S.B."/>
            <person name="Priest M."/>
            <person name="Young S.K."/>
            <person name="Wortman J."/>
            <person name="Nusbaum C."/>
            <person name="Birren B."/>
        </authorList>
    </citation>
    <scope>NUCLEOTIDE SEQUENCE [LARGE SCALE GENOMIC DNA]</scope>
    <source>
        <strain evidence="3 4">CBS 271.37</strain>
    </source>
</reference>
<dbReference type="Gene3D" id="3.50.50.100">
    <property type="match status" value="1"/>
</dbReference>
<dbReference type="GO" id="GO:0005737">
    <property type="term" value="C:cytoplasm"/>
    <property type="evidence" value="ECO:0007669"/>
    <property type="project" value="TreeGrafter"/>
</dbReference>
<evidence type="ECO:0000313" key="3">
    <source>
        <dbReference type="EMBL" id="KIW76561.1"/>
    </source>
</evidence>
<accession>A0A0D2DFU0</accession>
<dbReference type="HOGENOM" id="CLU_019845_0_0_1"/>
<dbReference type="Proteomes" id="UP000053029">
    <property type="component" value="Unassembled WGS sequence"/>
</dbReference>
<dbReference type="PRINTS" id="PR00411">
    <property type="entry name" value="PNDRDTASEI"/>
</dbReference>
<dbReference type="InterPro" id="IPR036188">
    <property type="entry name" value="FAD/NAD-bd_sf"/>
</dbReference>
<dbReference type="STRING" id="1442368.A0A0D2DFU0"/>
<dbReference type="SUPFAM" id="SSF51905">
    <property type="entry name" value="FAD/NAD(P)-binding domain"/>
    <property type="match status" value="1"/>
</dbReference>
<dbReference type="OrthoDB" id="202203at2759"/>
<evidence type="ECO:0000313" key="4">
    <source>
        <dbReference type="Proteomes" id="UP000053029"/>
    </source>
</evidence>
<dbReference type="InterPro" id="IPR023753">
    <property type="entry name" value="FAD/NAD-binding_dom"/>
</dbReference>
<keyword evidence="4" id="KW-1185">Reference proteome</keyword>
<dbReference type="PANTHER" id="PTHR43735">
    <property type="entry name" value="APOPTOSIS-INDUCING FACTOR 1"/>
    <property type="match status" value="1"/>
</dbReference>
<dbReference type="Pfam" id="PF07992">
    <property type="entry name" value="Pyr_redox_2"/>
    <property type="match status" value="1"/>
</dbReference>
<dbReference type="PRINTS" id="PR00368">
    <property type="entry name" value="FADPNR"/>
</dbReference>
<dbReference type="GO" id="GO:0004174">
    <property type="term" value="F:electron-transferring-flavoprotein dehydrogenase activity"/>
    <property type="evidence" value="ECO:0007669"/>
    <property type="project" value="TreeGrafter"/>
</dbReference>
<dbReference type="PANTHER" id="PTHR43735:SF5">
    <property type="entry name" value="FAD_NAD(P)-BINDING DOMAIN-CONTAINING PROTEIN"/>
    <property type="match status" value="1"/>
</dbReference>
<evidence type="ECO:0000256" key="1">
    <source>
        <dbReference type="SAM" id="MobiDB-lite"/>
    </source>
</evidence>
<feature type="domain" description="FAD/NAD(P)-binding" evidence="2">
    <location>
        <begin position="44"/>
        <end position="338"/>
    </location>
</feature>
<dbReference type="GeneID" id="25308495"/>
<gene>
    <name evidence="3" type="ORF">Z517_09005</name>
</gene>
<dbReference type="AlphaFoldDB" id="A0A0D2DFU0"/>
<proteinExistence type="predicted"/>
<dbReference type="EMBL" id="KN846974">
    <property type="protein sequence ID" value="KIW76561.1"/>
    <property type="molecule type" value="Genomic_DNA"/>
</dbReference>
<organism evidence="3 4">
    <name type="scientific">Fonsecaea pedrosoi CBS 271.37</name>
    <dbReference type="NCBI Taxonomy" id="1442368"/>
    <lineage>
        <taxon>Eukaryota</taxon>
        <taxon>Fungi</taxon>
        <taxon>Dikarya</taxon>
        <taxon>Ascomycota</taxon>
        <taxon>Pezizomycotina</taxon>
        <taxon>Eurotiomycetes</taxon>
        <taxon>Chaetothyriomycetidae</taxon>
        <taxon>Chaetothyriales</taxon>
        <taxon>Herpotrichiellaceae</taxon>
        <taxon>Fonsecaea</taxon>
    </lineage>
</organism>
<name>A0A0D2DFU0_9EURO</name>